<evidence type="ECO:0000259" key="1">
    <source>
        <dbReference type="PROSITE" id="PS50878"/>
    </source>
</evidence>
<gene>
    <name evidence="2" type="ORF">MEUPH1_LOCUS25039</name>
</gene>
<reference evidence="2 3" key="1">
    <citation type="submission" date="2023-01" db="EMBL/GenBank/DDBJ databases">
        <authorList>
            <person name="Whitehead M."/>
        </authorList>
    </citation>
    <scope>NUCLEOTIDE SEQUENCE [LARGE SCALE GENOMIC DNA]</scope>
</reference>
<dbReference type="InterPro" id="IPR043502">
    <property type="entry name" value="DNA/RNA_pol_sf"/>
</dbReference>
<evidence type="ECO:0000313" key="3">
    <source>
        <dbReference type="Proteomes" id="UP001160148"/>
    </source>
</evidence>
<comment type="caution">
    <text evidence="2">The sequence shown here is derived from an EMBL/GenBank/DDBJ whole genome shotgun (WGS) entry which is preliminary data.</text>
</comment>
<keyword evidence="3" id="KW-1185">Reference proteome</keyword>
<dbReference type="PROSITE" id="PS50878">
    <property type="entry name" value="RT_POL"/>
    <property type="match status" value="1"/>
</dbReference>
<name>A0AAV0XUT3_9HEMI</name>
<feature type="domain" description="Reverse transcriptase" evidence="1">
    <location>
        <begin position="481"/>
        <end position="751"/>
    </location>
</feature>
<sequence length="858" mass="96258">MSADIRILQHNLNRDGTASHQRHLKIVQHNLNKDRVASHQLRQWCRAQRVDFALIQEPLVQNGRIYAFENCRQFHLSSKSGAAIIVLTERFQVISLGTYNSNYATVIRVSFGKGPRDFIVLVSAYFKYNVPTILHTERLDQILNKEKRVLVGADTNGHSKLWHAQKRNKRGRIIEELIEKYELTVHNVQGKINTYDRENMGSSNIDVTMSTADIKNKIKNWDVKNVTDSDHRVLSFELAIDGPRMEKTTSPRFNVRTADWDLFRSTLAAEVGGIPETDINCMAEGIDRAIKQAANRSMEKCRSRNPLGKNIWWSPELSTLRRDLTRARRQGLRAQDRPVYNAMRNNFLTEIRKQKMAAWKVFANDINEKQWGKAFKWAKSGSKRDNSVPSTLICPDGNSTRDCRETAELILNTFVPSDPDQGDWQHIGPLEVKERPDPSDIKAAIWRIKPSSAPGGDGITAGMLRKAWQVLWGPITDLFGRCLSEGKFPEPWKKARLVIIPKPGGGEKDRPKSYRPISLLPVLGKALETLIIKAIDTETNLNSFSEQHGFTIGKSTSTAIENLYTWVDASKARHVFGTFLDIAGAFDNVKWAPLLEQLRTLGASLNTLSIVNSYLTNRWADYELENVHYSKKLERGCPQGSQLGPTLWKVAITPIYSTAKGATMKIITYADDILLLVGAARPPTAFKRIEGALDLLSSWASLYALEFSASKSQLLSIKGGLKPGYSVGFGTAPDAARIESTATAKYLGVILDPRRSYWAHIEAISKKSKDMYRRLRALRSANWGLSRTTARIIYKGVFLPRITYAAEAWKDGTKLVKSQKVLNSAQRAPLLAITSAYKTASTNCLAVVAGTLPLDLEI</sequence>
<dbReference type="SUPFAM" id="SSF56219">
    <property type="entry name" value="DNase I-like"/>
    <property type="match status" value="1"/>
</dbReference>
<dbReference type="SUPFAM" id="SSF56672">
    <property type="entry name" value="DNA/RNA polymerases"/>
    <property type="match status" value="1"/>
</dbReference>
<dbReference type="InterPro" id="IPR005135">
    <property type="entry name" value="Endo/exonuclease/phosphatase"/>
</dbReference>
<dbReference type="AlphaFoldDB" id="A0AAV0XUT3"/>
<dbReference type="InterPro" id="IPR000477">
    <property type="entry name" value="RT_dom"/>
</dbReference>
<dbReference type="PANTHER" id="PTHR33481:SF1">
    <property type="entry name" value="ENDONUCLEASE_EXONUCLEASE_PHOSPHATASE DOMAIN-CONTAINING PROTEIN-RELATED"/>
    <property type="match status" value="1"/>
</dbReference>
<dbReference type="PANTHER" id="PTHR33481">
    <property type="entry name" value="REVERSE TRANSCRIPTASE"/>
    <property type="match status" value="1"/>
</dbReference>
<dbReference type="Proteomes" id="UP001160148">
    <property type="component" value="Unassembled WGS sequence"/>
</dbReference>
<proteinExistence type="predicted"/>
<dbReference type="CDD" id="cd01650">
    <property type="entry name" value="RT_nLTR_like"/>
    <property type="match status" value="1"/>
</dbReference>
<dbReference type="Gene3D" id="3.60.10.10">
    <property type="entry name" value="Endonuclease/exonuclease/phosphatase"/>
    <property type="match status" value="1"/>
</dbReference>
<dbReference type="InterPro" id="IPR036691">
    <property type="entry name" value="Endo/exonu/phosph_ase_sf"/>
</dbReference>
<evidence type="ECO:0000313" key="2">
    <source>
        <dbReference type="EMBL" id="CAI6370976.1"/>
    </source>
</evidence>
<dbReference type="EMBL" id="CARXXK010000671">
    <property type="protein sequence ID" value="CAI6370976.1"/>
    <property type="molecule type" value="Genomic_DNA"/>
</dbReference>
<accession>A0AAV0XUT3</accession>
<dbReference type="Pfam" id="PF14529">
    <property type="entry name" value="Exo_endo_phos_2"/>
    <property type="match status" value="1"/>
</dbReference>
<dbReference type="GO" id="GO:0071897">
    <property type="term" value="P:DNA biosynthetic process"/>
    <property type="evidence" value="ECO:0007669"/>
    <property type="project" value="UniProtKB-ARBA"/>
</dbReference>
<organism evidence="2 3">
    <name type="scientific">Macrosiphum euphorbiae</name>
    <name type="common">potato aphid</name>
    <dbReference type="NCBI Taxonomy" id="13131"/>
    <lineage>
        <taxon>Eukaryota</taxon>
        <taxon>Metazoa</taxon>
        <taxon>Ecdysozoa</taxon>
        <taxon>Arthropoda</taxon>
        <taxon>Hexapoda</taxon>
        <taxon>Insecta</taxon>
        <taxon>Pterygota</taxon>
        <taxon>Neoptera</taxon>
        <taxon>Paraneoptera</taxon>
        <taxon>Hemiptera</taxon>
        <taxon>Sternorrhyncha</taxon>
        <taxon>Aphidomorpha</taxon>
        <taxon>Aphidoidea</taxon>
        <taxon>Aphididae</taxon>
        <taxon>Macrosiphini</taxon>
        <taxon>Macrosiphum</taxon>
    </lineage>
</organism>
<protein>
    <recommendedName>
        <fullName evidence="1">Reverse transcriptase domain-containing protein</fullName>
    </recommendedName>
</protein>
<dbReference type="GO" id="GO:0003824">
    <property type="term" value="F:catalytic activity"/>
    <property type="evidence" value="ECO:0007669"/>
    <property type="project" value="InterPro"/>
</dbReference>
<dbReference type="Pfam" id="PF00078">
    <property type="entry name" value="RVT_1"/>
    <property type="match status" value="1"/>
</dbReference>